<dbReference type="Gramene" id="Pp3c11_15329V3.1">
    <property type="protein sequence ID" value="PAC:32957717.CDS.1"/>
    <property type="gene ID" value="Pp3c11_15329"/>
</dbReference>
<keyword evidence="2" id="KW-0732">Signal</keyword>
<accession>A0A2K1JUV6</accession>
<gene>
    <name evidence="3" type="ORF">PHYPA_015067</name>
</gene>
<feature type="chain" id="PRO_5036042932" description="Secreted protein" evidence="2">
    <location>
        <begin position="19"/>
        <end position="96"/>
    </location>
</feature>
<evidence type="ECO:0000313" key="5">
    <source>
        <dbReference type="Proteomes" id="UP000006727"/>
    </source>
</evidence>
<dbReference type="EnsemblPlants" id="Pp3c11_15329V3.1">
    <property type="protein sequence ID" value="PAC:32957717.CDS.1"/>
    <property type="gene ID" value="Pp3c11_15329"/>
</dbReference>
<sequence length="96" mass="10460">MLLMWLLLAAAAAAGAASGPSSSHTPTLSSPPHPSLQCRPSRPPQASLGFRSCLRRRHRRSRRRRRPAPRANLVLYSYISPFSAPGAFKPILGRSC</sequence>
<reference evidence="3 5" key="1">
    <citation type="journal article" date="2008" name="Science">
        <title>The Physcomitrella genome reveals evolutionary insights into the conquest of land by plants.</title>
        <authorList>
            <person name="Rensing S."/>
            <person name="Lang D."/>
            <person name="Zimmer A."/>
            <person name="Terry A."/>
            <person name="Salamov A."/>
            <person name="Shapiro H."/>
            <person name="Nishiyama T."/>
            <person name="Perroud P.-F."/>
            <person name="Lindquist E."/>
            <person name="Kamisugi Y."/>
            <person name="Tanahashi T."/>
            <person name="Sakakibara K."/>
            <person name="Fujita T."/>
            <person name="Oishi K."/>
            <person name="Shin-I T."/>
            <person name="Kuroki Y."/>
            <person name="Toyoda A."/>
            <person name="Suzuki Y."/>
            <person name="Hashimoto A."/>
            <person name="Yamaguchi K."/>
            <person name="Sugano A."/>
            <person name="Kohara Y."/>
            <person name="Fujiyama A."/>
            <person name="Anterola A."/>
            <person name="Aoki S."/>
            <person name="Ashton N."/>
            <person name="Barbazuk W.B."/>
            <person name="Barker E."/>
            <person name="Bennetzen J."/>
            <person name="Bezanilla M."/>
            <person name="Blankenship R."/>
            <person name="Cho S.H."/>
            <person name="Dutcher S."/>
            <person name="Estelle M."/>
            <person name="Fawcett J.A."/>
            <person name="Gundlach H."/>
            <person name="Hanada K."/>
            <person name="Heyl A."/>
            <person name="Hicks K.A."/>
            <person name="Hugh J."/>
            <person name="Lohr M."/>
            <person name="Mayer K."/>
            <person name="Melkozernov A."/>
            <person name="Murata T."/>
            <person name="Nelson D."/>
            <person name="Pils B."/>
            <person name="Prigge M."/>
            <person name="Reiss B."/>
            <person name="Renner T."/>
            <person name="Rombauts S."/>
            <person name="Rushton P."/>
            <person name="Sanderfoot A."/>
            <person name="Schween G."/>
            <person name="Shiu S.-H."/>
            <person name="Stueber K."/>
            <person name="Theodoulou F.L."/>
            <person name="Tu H."/>
            <person name="Van de Peer Y."/>
            <person name="Verrier P.J."/>
            <person name="Waters E."/>
            <person name="Wood A."/>
            <person name="Yang L."/>
            <person name="Cove D."/>
            <person name="Cuming A."/>
            <person name="Hasebe M."/>
            <person name="Lucas S."/>
            <person name="Mishler D.B."/>
            <person name="Reski R."/>
            <person name="Grigoriev I."/>
            <person name="Quatrano R.S."/>
            <person name="Boore J.L."/>
        </authorList>
    </citation>
    <scope>NUCLEOTIDE SEQUENCE [LARGE SCALE GENOMIC DNA]</scope>
    <source>
        <strain evidence="4 5">cv. Gransden 2004</strain>
    </source>
</reference>
<protein>
    <recommendedName>
        <fullName evidence="6">Secreted protein</fullName>
    </recommendedName>
</protein>
<feature type="signal peptide" evidence="2">
    <location>
        <begin position="1"/>
        <end position="18"/>
    </location>
</feature>
<evidence type="ECO:0000313" key="3">
    <source>
        <dbReference type="EMBL" id="PNR45296.1"/>
    </source>
</evidence>
<feature type="compositionally biased region" description="Basic residues" evidence="1">
    <location>
        <begin position="53"/>
        <end position="68"/>
    </location>
</feature>
<keyword evidence="5" id="KW-1185">Reference proteome</keyword>
<evidence type="ECO:0008006" key="6">
    <source>
        <dbReference type="Google" id="ProtNLM"/>
    </source>
</evidence>
<dbReference type="AlphaFoldDB" id="A0A2K1JUV6"/>
<feature type="compositionally biased region" description="Low complexity" evidence="1">
    <location>
        <begin position="16"/>
        <end position="28"/>
    </location>
</feature>
<reference evidence="3 5" key="2">
    <citation type="journal article" date="2018" name="Plant J.">
        <title>The Physcomitrella patens chromosome-scale assembly reveals moss genome structure and evolution.</title>
        <authorList>
            <person name="Lang D."/>
            <person name="Ullrich K.K."/>
            <person name="Murat F."/>
            <person name="Fuchs J."/>
            <person name="Jenkins J."/>
            <person name="Haas F.B."/>
            <person name="Piednoel M."/>
            <person name="Gundlach H."/>
            <person name="Van Bel M."/>
            <person name="Meyberg R."/>
            <person name="Vives C."/>
            <person name="Morata J."/>
            <person name="Symeonidi A."/>
            <person name="Hiss M."/>
            <person name="Muchero W."/>
            <person name="Kamisugi Y."/>
            <person name="Saleh O."/>
            <person name="Blanc G."/>
            <person name="Decker E.L."/>
            <person name="van Gessel N."/>
            <person name="Grimwood J."/>
            <person name="Hayes R.D."/>
            <person name="Graham S.W."/>
            <person name="Gunter L.E."/>
            <person name="McDaniel S.F."/>
            <person name="Hoernstein S.N.W."/>
            <person name="Larsson A."/>
            <person name="Li F.W."/>
            <person name="Perroud P.F."/>
            <person name="Phillips J."/>
            <person name="Ranjan P."/>
            <person name="Rokshar D.S."/>
            <person name="Rothfels C.J."/>
            <person name="Schneider L."/>
            <person name="Shu S."/>
            <person name="Stevenson D.W."/>
            <person name="Thummler F."/>
            <person name="Tillich M."/>
            <person name="Villarreal Aguilar J.C."/>
            <person name="Widiez T."/>
            <person name="Wong G.K."/>
            <person name="Wymore A."/>
            <person name="Zhang Y."/>
            <person name="Zimmer A.D."/>
            <person name="Quatrano R.S."/>
            <person name="Mayer K.F.X."/>
            <person name="Goodstein D."/>
            <person name="Casacuberta J.M."/>
            <person name="Vandepoele K."/>
            <person name="Reski R."/>
            <person name="Cuming A.C."/>
            <person name="Tuskan G.A."/>
            <person name="Maumus F."/>
            <person name="Salse J."/>
            <person name="Schmutz J."/>
            <person name="Rensing S.A."/>
        </authorList>
    </citation>
    <scope>NUCLEOTIDE SEQUENCE [LARGE SCALE GENOMIC DNA]</scope>
    <source>
        <strain evidence="4 5">cv. Gransden 2004</strain>
    </source>
</reference>
<proteinExistence type="predicted"/>
<reference evidence="4" key="3">
    <citation type="submission" date="2020-12" db="UniProtKB">
        <authorList>
            <consortium name="EnsemblPlants"/>
        </authorList>
    </citation>
    <scope>IDENTIFICATION</scope>
</reference>
<evidence type="ECO:0000256" key="1">
    <source>
        <dbReference type="SAM" id="MobiDB-lite"/>
    </source>
</evidence>
<feature type="region of interest" description="Disordered" evidence="1">
    <location>
        <begin position="16"/>
        <end position="68"/>
    </location>
</feature>
<evidence type="ECO:0000256" key="2">
    <source>
        <dbReference type="SAM" id="SignalP"/>
    </source>
</evidence>
<dbReference type="Proteomes" id="UP000006727">
    <property type="component" value="Chromosome 11"/>
</dbReference>
<evidence type="ECO:0000313" key="4">
    <source>
        <dbReference type="EnsemblPlants" id="PAC:32957717.CDS.1"/>
    </source>
</evidence>
<organism evidence="3">
    <name type="scientific">Physcomitrium patens</name>
    <name type="common">Spreading-leaved earth moss</name>
    <name type="synonym">Physcomitrella patens</name>
    <dbReference type="NCBI Taxonomy" id="3218"/>
    <lineage>
        <taxon>Eukaryota</taxon>
        <taxon>Viridiplantae</taxon>
        <taxon>Streptophyta</taxon>
        <taxon>Embryophyta</taxon>
        <taxon>Bryophyta</taxon>
        <taxon>Bryophytina</taxon>
        <taxon>Bryopsida</taxon>
        <taxon>Funariidae</taxon>
        <taxon>Funariales</taxon>
        <taxon>Funariaceae</taxon>
        <taxon>Physcomitrium</taxon>
    </lineage>
</organism>
<dbReference type="InParanoid" id="A0A2K1JUV6"/>
<name>A0A2K1JUV6_PHYPA</name>
<dbReference type="EMBL" id="ABEU02000011">
    <property type="protein sequence ID" value="PNR45296.1"/>
    <property type="molecule type" value="Genomic_DNA"/>
</dbReference>